<organism evidence="3 4">
    <name type="scientific">Aliiroseovarius zhejiangensis</name>
    <dbReference type="NCBI Taxonomy" id="1632025"/>
    <lineage>
        <taxon>Bacteria</taxon>
        <taxon>Pseudomonadati</taxon>
        <taxon>Pseudomonadota</taxon>
        <taxon>Alphaproteobacteria</taxon>
        <taxon>Rhodobacterales</taxon>
        <taxon>Paracoccaceae</taxon>
        <taxon>Aliiroseovarius</taxon>
    </lineage>
</organism>
<keyword evidence="1" id="KW-0472">Membrane</keyword>
<sequence length="196" mass="20464">MIRILLLLVTVLAPLPALAHNVIASVFPSGDAIEGEVGFSSGDMAADLVIEVFDNNGNKLGETRTDADGFFLFTPSQPITHIFRGNLGAGHVAEAIMPAAEVAGILGETAAADSAGASVLAGTIGSMAPQMPGLSDDTRAELAKMLRDELRPIRQELSAYKNKSDFQSVLGGIGYIFGLFGLGFYIAARRKLGGKT</sequence>
<feature type="signal peptide" evidence="2">
    <location>
        <begin position="1"/>
        <end position="19"/>
    </location>
</feature>
<protein>
    <recommendedName>
        <fullName evidence="5">Cobalt ABC transporter permease</fullName>
    </recommendedName>
</protein>
<comment type="caution">
    <text evidence="3">The sequence shown here is derived from an EMBL/GenBank/DDBJ whole genome shotgun (WGS) entry which is preliminary data.</text>
</comment>
<keyword evidence="4" id="KW-1185">Reference proteome</keyword>
<feature type="chain" id="PRO_5047088141" description="Cobalt ABC transporter permease" evidence="2">
    <location>
        <begin position="20"/>
        <end position="196"/>
    </location>
</feature>
<gene>
    <name evidence="3" type="ORF">GCM10016455_26100</name>
</gene>
<proteinExistence type="predicted"/>
<dbReference type="EMBL" id="BNCH01000006">
    <property type="protein sequence ID" value="GHF03560.1"/>
    <property type="molecule type" value="Genomic_DNA"/>
</dbReference>
<reference evidence="4" key="1">
    <citation type="journal article" date="2019" name="Int. J. Syst. Evol. Microbiol.">
        <title>The Global Catalogue of Microorganisms (GCM) 10K type strain sequencing project: providing services to taxonomists for standard genome sequencing and annotation.</title>
        <authorList>
            <consortium name="The Broad Institute Genomics Platform"/>
            <consortium name="The Broad Institute Genome Sequencing Center for Infectious Disease"/>
            <person name="Wu L."/>
            <person name="Ma J."/>
        </authorList>
    </citation>
    <scope>NUCLEOTIDE SEQUENCE [LARGE SCALE GENOMIC DNA]</scope>
    <source>
        <strain evidence="4">KCTC 42443</strain>
    </source>
</reference>
<dbReference type="RefSeq" id="WP_191286988.1">
    <property type="nucleotide sequence ID" value="NZ_BNCH01000006.1"/>
</dbReference>
<keyword evidence="2" id="KW-0732">Signal</keyword>
<evidence type="ECO:0000256" key="2">
    <source>
        <dbReference type="SAM" id="SignalP"/>
    </source>
</evidence>
<evidence type="ECO:0000256" key="1">
    <source>
        <dbReference type="SAM" id="Phobius"/>
    </source>
</evidence>
<evidence type="ECO:0000313" key="3">
    <source>
        <dbReference type="EMBL" id="GHF03560.1"/>
    </source>
</evidence>
<feature type="transmembrane region" description="Helical" evidence="1">
    <location>
        <begin position="169"/>
        <end position="188"/>
    </location>
</feature>
<name>A0ABQ3J884_9RHOB</name>
<keyword evidence="1" id="KW-1133">Transmembrane helix</keyword>
<dbReference type="Proteomes" id="UP000609802">
    <property type="component" value="Unassembled WGS sequence"/>
</dbReference>
<accession>A0ABQ3J884</accession>
<evidence type="ECO:0008006" key="5">
    <source>
        <dbReference type="Google" id="ProtNLM"/>
    </source>
</evidence>
<keyword evidence="1" id="KW-0812">Transmembrane</keyword>
<evidence type="ECO:0000313" key="4">
    <source>
        <dbReference type="Proteomes" id="UP000609802"/>
    </source>
</evidence>